<dbReference type="InterPro" id="IPR025829">
    <property type="entry name" value="Zn_knuckle_CX2CX3GHX4C"/>
</dbReference>
<reference evidence="8" key="1">
    <citation type="submission" date="2023-07" db="EMBL/GenBank/DDBJ databases">
        <authorList>
            <consortium name="AG Swart"/>
            <person name="Singh M."/>
            <person name="Singh A."/>
            <person name="Seah K."/>
            <person name="Emmerich C."/>
        </authorList>
    </citation>
    <scope>NUCLEOTIDE SEQUENCE</scope>
    <source>
        <strain evidence="8">DP1</strain>
    </source>
</reference>
<dbReference type="PROSITE" id="PS50158">
    <property type="entry name" value="ZF_CCHC"/>
    <property type="match status" value="1"/>
</dbReference>
<evidence type="ECO:0000256" key="4">
    <source>
        <dbReference type="PROSITE-ProRule" id="PRU00047"/>
    </source>
</evidence>
<keyword evidence="9" id="KW-1185">Reference proteome</keyword>
<dbReference type="InterPro" id="IPR001841">
    <property type="entry name" value="Znf_RING"/>
</dbReference>
<dbReference type="InterPro" id="IPR036875">
    <property type="entry name" value="Znf_CCHC_sf"/>
</dbReference>
<feature type="domain" description="CCHC-type" evidence="7">
    <location>
        <begin position="82"/>
        <end position="96"/>
    </location>
</feature>
<evidence type="ECO:0000259" key="7">
    <source>
        <dbReference type="PROSITE" id="PS50158"/>
    </source>
</evidence>
<keyword evidence="3" id="KW-0862">Zinc</keyword>
<proteinExistence type="predicted"/>
<dbReference type="InterPro" id="IPR027370">
    <property type="entry name" value="Znf-RING_euk"/>
</dbReference>
<protein>
    <submittedName>
        <fullName evidence="8">Uncharacterized protein</fullName>
    </submittedName>
</protein>
<dbReference type="AlphaFoldDB" id="A0AAD1UIJ2"/>
<dbReference type="Pfam" id="PF13445">
    <property type="entry name" value="zf-RING_UBOX"/>
    <property type="match status" value="1"/>
</dbReference>
<evidence type="ECO:0000256" key="5">
    <source>
        <dbReference type="SAM" id="MobiDB-lite"/>
    </source>
</evidence>
<feature type="region of interest" description="Disordered" evidence="5">
    <location>
        <begin position="1"/>
        <end position="78"/>
    </location>
</feature>
<dbReference type="Gene3D" id="4.10.60.10">
    <property type="entry name" value="Zinc finger, CCHC-type"/>
    <property type="match status" value="1"/>
</dbReference>
<evidence type="ECO:0000256" key="1">
    <source>
        <dbReference type="ARBA" id="ARBA00022723"/>
    </source>
</evidence>
<feature type="region of interest" description="Disordered" evidence="5">
    <location>
        <begin position="387"/>
        <end position="425"/>
    </location>
</feature>
<gene>
    <name evidence="8" type="ORF">ECRASSUSDP1_LOCUS11394</name>
</gene>
<dbReference type="InterPro" id="IPR013083">
    <property type="entry name" value="Znf_RING/FYVE/PHD"/>
</dbReference>
<dbReference type="Pfam" id="PF13696">
    <property type="entry name" value="zf-CCHC_2"/>
    <property type="match status" value="1"/>
</dbReference>
<dbReference type="PROSITE" id="PS50089">
    <property type="entry name" value="ZF_RING_2"/>
    <property type="match status" value="1"/>
</dbReference>
<dbReference type="EMBL" id="CAMPGE010011249">
    <property type="protein sequence ID" value="CAI2370086.1"/>
    <property type="molecule type" value="Genomic_DNA"/>
</dbReference>
<feature type="compositionally biased region" description="Basic and acidic residues" evidence="5">
    <location>
        <begin position="14"/>
        <end position="27"/>
    </location>
</feature>
<dbReference type="SUPFAM" id="SSF57756">
    <property type="entry name" value="Retrovirus zinc finger-like domains"/>
    <property type="match status" value="1"/>
</dbReference>
<feature type="region of interest" description="Disordered" evidence="5">
    <location>
        <begin position="288"/>
        <end position="313"/>
    </location>
</feature>
<keyword evidence="2 4" id="KW-0863">Zinc-finger</keyword>
<feature type="compositionally biased region" description="Basic residues" evidence="5">
    <location>
        <begin position="403"/>
        <end position="412"/>
    </location>
</feature>
<dbReference type="SUPFAM" id="SSF57850">
    <property type="entry name" value="RING/U-box"/>
    <property type="match status" value="1"/>
</dbReference>
<accession>A0AAD1UIJ2</accession>
<keyword evidence="1" id="KW-0479">Metal-binding</keyword>
<dbReference type="InterPro" id="IPR001878">
    <property type="entry name" value="Znf_CCHC"/>
</dbReference>
<feature type="compositionally biased region" description="Basic and acidic residues" evidence="5">
    <location>
        <begin position="413"/>
        <end position="425"/>
    </location>
</feature>
<evidence type="ECO:0000256" key="2">
    <source>
        <dbReference type="ARBA" id="ARBA00022771"/>
    </source>
</evidence>
<evidence type="ECO:0000313" key="9">
    <source>
        <dbReference type="Proteomes" id="UP001295684"/>
    </source>
</evidence>
<comment type="caution">
    <text evidence="8">The sequence shown here is derived from an EMBL/GenBank/DDBJ whole genome shotgun (WGS) entry which is preliminary data.</text>
</comment>
<dbReference type="CDD" id="cd16620">
    <property type="entry name" value="vRING-HC-C4C4_RBBP6"/>
    <property type="match status" value="1"/>
</dbReference>
<dbReference type="Proteomes" id="UP001295684">
    <property type="component" value="Unassembled WGS sequence"/>
</dbReference>
<evidence type="ECO:0000313" key="8">
    <source>
        <dbReference type="EMBL" id="CAI2370086.1"/>
    </source>
</evidence>
<dbReference type="Gene3D" id="3.30.40.10">
    <property type="entry name" value="Zinc/RING finger domain, C3HC4 (zinc finger)"/>
    <property type="match status" value="1"/>
</dbReference>
<dbReference type="GO" id="GO:0003676">
    <property type="term" value="F:nucleic acid binding"/>
    <property type="evidence" value="ECO:0007669"/>
    <property type="project" value="InterPro"/>
</dbReference>
<name>A0AAD1UIJ2_EUPCR</name>
<evidence type="ECO:0000259" key="6">
    <source>
        <dbReference type="PROSITE" id="PS50089"/>
    </source>
</evidence>
<dbReference type="SMART" id="SM00343">
    <property type="entry name" value="ZnF_C2HC"/>
    <property type="match status" value="1"/>
</dbReference>
<dbReference type="GO" id="GO:0008270">
    <property type="term" value="F:zinc ion binding"/>
    <property type="evidence" value="ECO:0007669"/>
    <property type="project" value="UniProtKB-KW"/>
</dbReference>
<organism evidence="8 9">
    <name type="scientific">Euplotes crassus</name>
    <dbReference type="NCBI Taxonomy" id="5936"/>
    <lineage>
        <taxon>Eukaryota</taxon>
        <taxon>Sar</taxon>
        <taxon>Alveolata</taxon>
        <taxon>Ciliophora</taxon>
        <taxon>Intramacronucleata</taxon>
        <taxon>Spirotrichea</taxon>
        <taxon>Hypotrichia</taxon>
        <taxon>Euplotida</taxon>
        <taxon>Euplotidae</taxon>
        <taxon>Moneuplotes</taxon>
    </lineage>
</organism>
<feature type="domain" description="RING-type" evidence="6">
    <location>
        <begin position="154"/>
        <end position="196"/>
    </location>
</feature>
<sequence length="425" mass="48284">MNHIPLRPPKVSHAPRDMNVKSSKNADDSSDDEDLKKVISNTRKYMENYNATREIGSHKPYGRNRTRPDLKKNAKPPPHYTCHRCKQKGHYIEDCPTNGNPDFDLKKASKGMPKNLKKENLAEDVQDKFIKTLLNEEISYKNNFKASIMPEFQCLICQDVFTNPGLMPCCGINYCWQCIISKLDYQTNEFECPKCKECVFVDNSTETPAGNVIVNTLLDRLSKMYKRELANQRYIKEVELKSKLSHEIPDFSQEVDGIDADQDFDEERLKEGYKTDDQDYKAIEEILGLDGIEQEDNEDGHGAKADGRDPKGSLAEQRKNFAKPNPAVAMQKMHQTQLSQGGYPMANPQMMGNPFGKQDNMYGNHRAKDISNVVNLMLSGGMKGITGLTNPAMMASNMGRGKDPKRRGKKRDRKADSMRQRDSRA</sequence>
<feature type="compositionally biased region" description="Basic and acidic residues" evidence="5">
    <location>
        <begin position="299"/>
        <end position="313"/>
    </location>
</feature>
<evidence type="ECO:0000256" key="3">
    <source>
        <dbReference type="ARBA" id="ARBA00022833"/>
    </source>
</evidence>